<name>A0A2A6CXE0_PRIPA</name>
<dbReference type="Proteomes" id="UP000005239">
    <property type="component" value="Unassembled WGS sequence"/>
</dbReference>
<proteinExistence type="predicted"/>
<dbReference type="AlphaFoldDB" id="A0A2A6CXE0"/>
<protein>
    <submittedName>
        <fullName evidence="1">Uncharacterized protein</fullName>
    </submittedName>
</protein>
<reference evidence="1" key="2">
    <citation type="submission" date="2022-06" db="UniProtKB">
        <authorList>
            <consortium name="EnsemblMetazoa"/>
        </authorList>
    </citation>
    <scope>IDENTIFICATION</scope>
    <source>
        <strain evidence="1">PS312</strain>
    </source>
</reference>
<accession>A0A8R1UYV1</accession>
<evidence type="ECO:0000313" key="2">
    <source>
        <dbReference type="Proteomes" id="UP000005239"/>
    </source>
</evidence>
<sequence length="72" mass="8617">MCYFAQNNTKKSPEWILRDQFRAHVRYLGKQHSQTWSFTVWPRSNELSFALIAIEIWAMLLDPKTSLQDRCI</sequence>
<organism evidence="1 2">
    <name type="scientific">Pristionchus pacificus</name>
    <name type="common">Parasitic nematode worm</name>
    <dbReference type="NCBI Taxonomy" id="54126"/>
    <lineage>
        <taxon>Eukaryota</taxon>
        <taxon>Metazoa</taxon>
        <taxon>Ecdysozoa</taxon>
        <taxon>Nematoda</taxon>
        <taxon>Chromadorea</taxon>
        <taxon>Rhabditida</taxon>
        <taxon>Rhabditina</taxon>
        <taxon>Diplogasteromorpha</taxon>
        <taxon>Diplogasteroidea</taxon>
        <taxon>Neodiplogasteridae</taxon>
        <taxon>Pristionchus</taxon>
    </lineage>
</organism>
<reference evidence="2" key="1">
    <citation type="journal article" date="2008" name="Nat. Genet.">
        <title>The Pristionchus pacificus genome provides a unique perspective on nematode lifestyle and parasitism.</title>
        <authorList>
            <person name="Dieterich C."/>
            <person name="Clifton S.W."/>
            <person name="Schuster L.N."/>
            <person name="Chinwalla A."/>
            <person name="Delehaunty K."/>
            <person name="Dinkelacker I."/>
            <person name="Fulton L."/>
            <person name="Fulton R."/>
            <person name="Godfrey J."/>
            <person name="Minx P."/>
            <person name="Mitreva M."/>
            <person name="Roeseler W."/>
            <person name="Tian H."/>
            <person name="Witte H."/>
            <person name="Yang S.P."/>
            <person name="Wilson R.K."/>
            <person name="Sommer R.J."/>
        </authorList>
    </citation>
    <scope>NUCLEOTIDE SEQUENCE [LARGE SCALE GENOMIC DNA]</scope>
    <source>
        <strain evidence="2">PS312</strain>
    </source>
</reference>
<evidence type="ECO:0000313" key="1">
    <source>
        <dbReference type="EnsemblMetazoa" id="PPA44129.1"/>
    </source>
</evidence>
<accession>A0A2A6CXE0</accession>
<dbReference type="EnsemblMetazoa" id="PPA44129.1">
    <property type="protein sequence ID" value="PPA44129.1"/>
    <property type="gene ID" value="WBGene00282498"/>
</dbReference>
<gene>
    <name evidence="1" type="primary">WBGene00282498</name>
</gene>
<keyword evidence="2" id="KW-1185">Reference proteome</keyword>